<dbReference type="InterPro" id="IPR055282">
    <property type="entry name" value="PPI1-4"/>
</dbReference>
<feature type="coiled-coil region" evidence="8">
    <location>
        <begin position="229"/>
        <end position="325"/>
    </location>
</feature>
<feature type="compositionally biased region" description="Low complexity" evidence="9">
    <location>
        <begin position="46"/>
        <end position="68"/>
    </location>
</feature>
<feature type="compositionally biased region" description="Basic and acidic residues" evidence="9">
    <location>
        <begin position="584"/>
        <end position="616"/>
    </location>
</feature>
<dbReference type="GO" id="GO:0005886">
    <property type="term" value="C:plasma membrane"/>
    <property type="evidence" value="ECO:0007669"/>
    <property type="project" value="UniProtKB-SubCell"/>
</dbReference>
<protein>
    <submittedName>
        <fullName evidence="11">Uncharacterized protein</fullName>
    </submittedName>
</protein>
<dbReference type="AlphaFoldDB" id="A0A830HJ23"/>
<dbReference type="Proteomes" id="UP000660262">
    <property type="component" value="Unassembled WGS sequence"/>
</dbReference>
<feature type="region of interest" description="Disordered" evidence="9">
    <location>
        <begin position="539"/>
        <end position="709"/>
    </location>
</feature>
<evidence type="ECO:0000313" key="12">
    <source>
        <dbReference type="Proteomes" id="UP000660262"/>
    </source>
</evidence>
<evidence type="ECO:0000256" key="3">
    <source>
        <dbReference type="ARBA" id="ARBA00022692"/>
    </source>
</evidence>
<dbReference type="Gene3D" id="6.10.250.3110">
    <property type="match status" value="1"/>
</dbReference>
<evidence type="ECO:0000256" key="8">
    <source>
        <dbReference type="SAM" id="Coils"/>
    </source>
</evidence>
<feature type="compositionally biased region" description="Basic and acidic residues" evidence="9">
    <location>
        <begin position="408"/>
        <end position="423"/>
    </location>
</feature>
<comment type="similarity">
    <text evidence="7">Belongs to the plant Proton pump-interactor protein family.</text>
</comment>
<keyword evidence="2" id="KW-1003">Cell membrane</keyword>
<proteinExistence type="inferred from homology"/>
<evidence type="ECO:0000256" key="10">
    <source>
        <dbReference type="SAM" id="Phobius"/>
    </source>
</evidence>
<feature type="region of interest" description="Disordered" evidence="9">
    <location>
        <begin position="1"/>
        <end position="93"/>
    </location>
</feature>
<evidence type="ECO:0000256" key="1">
    <source>
        <dbReference type="ARBA" id="ARBA00004162"/>
    </source>
</evidence>
<dbReference type="PANTHER" id="PTHR32219">
    <property type="entry name" value="RNA-BINDING PROTEIN YLMH-RELATED"/>
    <property type="match status" value="1"/>
</dbReference>
<evidence type="ECO:0000256" key="6">
    <source>
        <dbReference type="ARBA" id="ARBA00023136"/>
    </source>
</evidence>
<evidence type="ECO:0000256" key="4">
    <source>
        <dbReference type="ARBA" id="ARBA00022989"/>
    </source>
</evidence>
<keyword evidence="5 8" id="KW-0175">Coiled coil</keyword>
<feature type="compositionally biased region" description="Basic and acidic residues" evidence="9">
    <location>
        <begin position="430"/>
        <end position="478"/>
    </location>
</feature>
<dbReference type="PANTHER" id="PTHR32219:SF3">
    <property type="entry name" value="CALPONIN-LIKE DOMAIN PROTEIN"/>
    <property type="match status" value="1"/>
</dbReference>
<feature type="compositionally biased region" description="Basic and acidic residues" evidence="9">
    <location>
        <begin position="486"/>
        <end position="504"/>
    </location>
</feature>
<evidence type="ECO:0000256" key="9">
    <source>
        <dbReference type="SAM" id="MobiDB-lite"/>
    </source>
</evidence>
<keyword evidence="6 10" id="KW-0472">Membrane</keyword>
<comment type="subcellular location">
    <subcellularLocation>
        <location evidence="1">Cell membrane</location>
        <topology evidence="1">Single-pass membrane protein</topology>
    </subcellularLocation>
</comment>
<gene>
    <name evidence="11" type="ORF">PPROV_000610700</name>
</gene>
<reference evidence="11" key="1">
    <citation type="submission" date="2020-10" db="EMBL/GenBank/DDBJ databases">
        <title>Unveiling of a novel bifunctional photoreceptor, Dualchrome1, isolated from a cosmopolitan green alga.</title>
        <authorList>
            <person name="Suzuki S."/>
            <person name="Kawachi M."/>
        </authorList>
    </citation>
    <scope>NUCLEOTIDE SEQUENCE</scope>
    <source>
        <strain evidence="11">NIES 2893</strain>
    </source>
</reference>
<evidence type="ECO:0000313" key="11">
    <source>
        <dbReference type="EMBL" id="GHP07366.1"/>
    </source>
</evidence>
<feature type="transmembrane region" description="Helical" evidence="10">
    <location>
        <begin position="726"/>
        <end position="745"/>
    </location>
</feature>
<feature type="compositionally biased region" description="Low complexity" evidence="9">
    <location>
        <begin position="539"/>
        <end position="553"/>
    </location>
</feature>
<comment type="caution">
    <text evidence="11">The sequence shown here is derived from an EMBL/GenBank/DDBJ whole genome shotgun (WGS) entry which is preliminary data.</text>
</comment>
<feature type="compositionally biased region" description="Basic residues" evidence="9">
    <location>
        <begin position="686"/>
        <end position="697"/>
    </location>
</feature>
<dbReference type="OrthoDB" id="2195113at2759"/>
<evidence type="ECO:0000256" key="2">
    <source>
        <dbReference type="ARBA" id="ARBA00022475"/>
    </source>
</evidence>
<evidence type="ECO:0000256" key="5">
    <source>
        <dbReference type="ARBA" id="ARBA00023054"/>
    </source>
</evidence>
<dbReference type="EMBL" id="BNJQ01000016">
    <property type="protein sequence ID" value="GHP07366.1"/>
    <property type="molecule type" value="Genomic_DNA"/>
</dbReference>
<keyword evidence="12" id="KW-1185">Reference proteome</keyword>
<accession>A0A830HJ23</accession>
<feature type="region of interest" description="Disordered" evidence="9">
    <location>
        <begin position="408"/>
        <end position="517"/>
    </location>
</feature>
<name>A0A830HJ23_9CHLO</name>
<organism evidence="11 12">
    <name type="scientific">Pycnococcus provasolii</name>
    <dbReference type="NCBI Taxonomy" id="41880"/>
    <lineage>
        <taxon>Eukaryota</taxon>
        <taxon>Viridiplantae</taxon>
        <taxon>Chlorophyta</taxon>
        <taxon>Pseudoscourfieldiophyceae</taxon>
        <taxon>Pseudoscourfieldiales</taxon>
        <taxon>Pycnococcaceae</taxon>
        <taxon>Pycnococcus</taxon>
    </lineage>
</organism>
<sequence length="765" mass="84275">MVAAASAADVLKGTKSPTQQAPGVKKILTKKNKNEIKAAANGGGDSSSSEAPAPAPASEDPLNTTTDLTTKKNSKEEDESSSDGPPPITKQLYVVRLPRPEQDPADKEKELQIQARITQLDGEITFIMNAMHIKRMNKSRARATLGSTREALQAMSAQIRAKQEDMKPFTDRKKAERDEAMNVKEQSQKIPFRSESELDDALAAMEHKITHESIPLSEEKEIVKRIKQYSKQREAIREYESSREALKLNRLTEEERDEVGAAIVHLKADLNNLRKQEEEFRTAFLKAKEEDSALAADLDTLNAEREAAREKRNSLYSEMNKVKRAQYASSGEYFKGYRRIVEQVRKLAKAGDLEAALAMCRDQMEKIHAKLNTDDAYRTEYVHAMEMQNPRKRLTAAEAEVDAELAELQDRATKGDPIARREASALQQKRSREAAREAARKAVEEAKAEAKAKLEADRNAKAESERIRREEEERREAERQEEEAKEEARKREEAAKQFQEESRAKAKKTGSSSAASAAMDQLLKPIDVEALPLEKFVLPSHLSSSGPSTSTSGGAVPMAAIAEQTSEAIAQEQERMRQVSAASARDKRVAAVEKKKARQTREAEEVEARRAKNAEKNKRKKLAKAASRDNVAAATAEEPEAASQRVEQPPAPTSDEAAVDGAAAADGGAAEAGPSSESPEQAAPQIRRRFVKGKGVRVTRDKSGGSSDSQMMELVRPYLAMASNPYTWATIISFALVLILAWFGASDDSAPRGSRRPGAGAYRSA</sequence>
<feature type="compositionally biased region" description="Low complexity" evidence="9">
    <location>
        <begin position="654"/>
        <end position="684"/>
    </location>
</feature>
<evidence type="ECO:0000256" key="7">
    <source>
        <dbReference type="ARBA" id="ARBA00038080"/>
    </source>
</evidence>
<keyword evidence="4 10" id="KW-1133">Transmembrane helix</keyword>
<keyword evidence="3 10" id="KW-0812">Transmembrane</keyword>